<reference evidence="1" key="1">
    <citation type="submission" date="2022-06" db="EMBL/GenBank/DDBJ databases">
        <title>Natrinema sp. a new haloarchaeum isolate from saline soil.</title>
        <authorList>
            <person name="Strakova D."/>
            <person name="Galisteo C."/>
            <person name="Sanchez-Porro C."/>
            <person name="Ventosa A."/>
        </authorList>
    </citation>
    <scope>NUCLEOTIDE SEQUENCE</scope>
    <source>
        <strain evidence="1">S1CR25-10</strain>
    </source>
</reference>
<organism evidence="1 2">
    <name type="scientific">Natrinema salsiterrestre</name>
    <dbReference type="NCBI Taxonomy" id="2950540"/>
    <lineage>
        <taxon>Archaea</taxon>
        <taxon>Methanobacteriati</taxon>
        <taxon>Methanobacteriota</taxon>
        <taxon>Stenosarchaea group</taxon>
        <taxon>Halobacteria</taxon>
        <taxon>Halobacteriales</taxon>
        <taxon>Natrialbaceae</taxon>
        <taxon>Natrinema</taxon>
    </lineage>
</organism>
<dbReference type="RefSeq" id="WP_277521161.1">
    <property type="nucleotide sequence ID" value="NZ_JAMQOT010000002.1"/>
</dbReference>
<evidence type="ECO:0000313" key="2">
    <source>
        <dbReference type="Proteomes" id="UP001154061"/>
    </source>
</evidence>
<gene>
    <name evidence="1" type="ORF">NDI89_08775</name>
</gene>
<keyword evidence="2" id="KW-1185">Reference proteome</keyword>
<dbReference type="AlphaFoldDB" id="A0A9Q4Q1M8"/>
<dbReference type="InterPro" id="IPR055755">
    <property type="entry name" value="DUF7331"/>
</dbReference>
<dbReference type="EMBL" id="JAMQOT010000002">
    <property type="protein sequence ID" value="MDF9745681.1"/>
    <property type="molecule type" value="Genomic_DNA"/>
</dbReference>
<evidence type="ECO:0000313" key="1">
    <source>
        <dbReference type="EMBL" id="MDF9745681.1"/>
    </source>
</evidence>
<proteinExistence type="predicted"/>
<accession>A0A9Q4Q1M8</accession>
<protein>
    <submittedName>
        <fullName evidence="1">Uncharacterized protein</fullName>
    </submittedName>
</protein>
<name>A0A9Q4Q1M8_9EURY</name>
<dbReference type="Proteomes" id="UP001154061">
    <property type="component" value="Unassembled WGS sequence"/>
</dbReference>
<comment type="caution">
    <text evidence="1">The sequence shown here is derived from an EMBL/GenBank/DDBJ whole genome shotgun (WGS) entry which is preliminary data.</text>
</comment>
<dbReference type="Pfam" id="PF24018">
    <property type="entry name" value="DUF7331"/>
    <property type="match status" value="1"/>
</dbReference>
<sequence>MRTNTERRDDEVVPADGAFDQYVSYAASDGTVICDRENPAAWIRSTDVRPCLR</sequence>